<dbReference type="EMBL" id="JBICBT010001160">
    <property type="protein sequence ID" value="KAL3080447.1"/>
    <property type="molecule type" value="Genomic_DNA"/>
</dbReference>
<accession>A0ABD2IQR3</accession>
<dbReference type="Pfam" id="PF03098">
    <property type="entry name" value="An_peroxidase"/>
    <property type="match status" value="1"/>
</dbReference>
<dbReference type="AlphaFoldDB" id="A0ABD2IQR3"/>
<keyword evidence="1" id="KW-0560">Oxidoreductase</keyword>
<name>A0ABD2IQR3_9BILA</name>
<dbReference type="PANTHER" id="PTHR11475:SF61">
    <property type="entry name" value="PEROXIDASE MLT-7"/>
    <property type="match status" value="1"/>
</dbReference>
<dbReference type="SUPFAM" id="SSF48113">
    <property type="entry name" value="Heme-dependent peroxidases"/>
    <property type="match status" value="1"/>
</dbReference>
<evidence type="ECO:0000256" key="1">
    <source>
        <dbReference type="ARBA" id="ARBA00022559"/>
    </source>
</evidence>
<dbReference type="GO" id="GO:0004601">
    <property type="term" value="F:peroxidase activity"/>
    <property type="evidence" value="ECO:0007669"/>
    <property type="project" value="UniProtKB-KW"/>
</dbReference>
<comment type="caution">
    <text evidence="2">The sequence shown here is derived from an EMBL/GenBank/DDBJ whole genome shotgun (WGS) entry which is preliminary data.</text>
</comment>
<protein>
    <submittedName>
        <fullName evidence="2">Uncharacterized protein</fullName>
    </submittedName>
</protein>
<keyword evidence="3" id="KW-1185">Reference proteome</keyword>
<reference evidence="2 3" key="1">
    <citation type="submission" date="2024-10" db="EMBL/GenBank/DDBJ databases">
        <authorList>
            <person name="Kim D."/>
        </authorList>
    </citation>
    <scope>NUCLEOTIDE SEQUENCE [LARGE SCALE GENOMIC DNA]</scope>
    <source>
        <strain evidence="2">BH-2024</strain>
    </source>
</reference>
<keyword evidence="1" id="KW-0575">Peroxidase</keyword>
<dbReference type="Gene3D" id="1.10.640.10">
    <property type="entry name" value="Haem peroxidase domain superfamily, animal type"/>
    <property type="match status" value="1"/>
</dbReference>
<organism evidence="2 3">
    <name type="scientific">Heterodera trifolii</name>
    <dbReference type="NCBI Taxonomy" id="157864"/>
    <lineage>
        <taxon>Eukaryota</taxon>
        <taxon>Metazoa</taxon>
        <taxon>Ecdysozoa</taxon>
        <taxon>Nematoda</taxon>
        <taxon>Chromadorea</taxon>
        <taxon>Rhabditida</taxon>
        <taxon>Tylenchina</taxon>
        <taxon>Tylenchomorpha</taxon>
        <taxon>Tylenchoidea</taxon>
        <taxon>Heteroderidae</taxon>
        <taxon>Heteroderinae</taxon>
        <taxon>Heterodera</taxon>
    </lineage>
</organism>
<sequence>MRRFCGLDSATSFDGLSDHITGPSVRATLSSNYASPDDTDLCVGGMVEDPVVSEGRNGTAAIGQVFNGLAKTISGGLVGWPDDCLHNWRPIQTGFYFENPGIFTDAQTTELKKTSFSRILRDNSDRVTEVPSQAFLLPFSADTSSCASVVHFDLYKWREQ</sequence>
<proteinExistence type="predicted"/>
<gene>
    <name evidence="2" type="ORF">niasHT_038884</name>
</gene>
<dbReference type="InterPro" id="IPR019791">
    <property type="entry name" value="Haem_peroxidase_animal"/>
</dbReference>
<evidence type="ECO:0000313" key="3">
    <source>
        <dbReference type="Proteomes" id="UP001620626"/>
    </source>
</evidence>
<dbReference type="InterPro" id="IPR037120">
    <property type="entry name" value="Haem_peroxidase_sf_animal"/>
</dbReference>
<dbReference type="InterPro" id="IPR010255">
    <property type="entry name" value="Haem_peroxidase_sf"/>
</dbReference>
<dbReference type="PANTHER" id="PTHR11475">
    <property type="entry name" value="OXIDASE/PEROXIDASE"/>
    <property type="match status" value="1"/>
</dbReference>
<dbReference type="PROSITE" id="PS50292">
    <property type="entry name" value="PEROXIDASE_3"/>
    <property type="match status" value="1"/>
</dbReference>
<dbReference type="Proteomes" id="UP001620626">
    <property type="component" value="Unassembled WGS sequence"/>
</dbReference>
<evidence type="ECO:0000313" key="2">
    <source>
        <dbReference type="EMBL" id="KAL3080447.1"/>
    </source>
</evidence>